<dbReference type="SUPFAM" id="SSF53067">
    <property type="entry name" value="Actin-like ATPase domain"/>
    <property type="match status" value="1"/>
</dbReference>
<evidence type="ECO:0000313" key="2">
    <source>
        <dbReference type="EMBL" id="TRD20814.1"/>
    </source>
</evidence>
<evidence type="ECO:0000313" key="3">
    <source>
        <dbReference type="Proteomes" id="UP000318590"/>
    </source>
</evidence>
<organism evidence="2 3">
    <name type="scientific">Palleronia caenipelagi</name>
    <dbReference type="NCBI Taxonomy" id="2489174"/>
    <lineage>
        <taxon>Bacteria</taxon>
        <taxon>Pseudomonadati</taxon>
        <taxon>Pseudomonadota</taxon>
        <taxon>Alphaproteobacteria</taxon>
        <taxon>Rhodobacterales</taxon>
        <taxon>Roseobacteraceae</taxon>
        <taxon>Palleronia</taxon>
    </lineage>
</organism>
<evidence type="ECO:0000256" key="1">
    <source>
        <dbReference type="SAM" id="MobiDB-lite"/>
    </source>
</evidence>
<feature type="compositionally biased region" description="Low complexity" evidence="1">
    <location>
        <begin position="203"/>
        <end position="227"/>
    </location>
</feature>
<name>A0A547Q344_9RHOB</name>
<dbReference type="InterPro" id="IPR018065">
    <property type="entry name" value="Ribosomal_eL34_CS"/>
</dbReference>
<sequence length="758" mass="78852">MTETIFLEFTETEIRLLRQTGASNRVLAELPVDDEGLSARLNALRGQLEAELGIPLRADILVPPSEMLVLDVRCKSTDPAAMEAAAKESLAGRTPYALDELAFDVQRIGEDRIAVAAVARETLDELDSFAKTHGFGPGRFRSHRKTGLFPRMADFGISPRAKPETAKKAPKITGIRVATAAATGQSVATPVQPVPSVAPSPKPAAKSKPTPAAAAAPKAAPAAAKPPLRAPQKQVATAVSALRTPPALSKTNALAAAGVLAVALLGGALWLLGADDAPVASLPAEPTPQVAETTAPEAEPPSDQVADDTPSPAAPVETETADIAEIVAPAEPIAVSEKVEQEQSDIAFAAPEPADTAPSAPPEVIAAAPELEPRARPTASDADAPVVEGEIAADPVEVIASAPDIVPPARPGFDTPTSDAALTRPGDEDLRPRARPETPVVAEDPTEVTEAATPETPLTVDQPIEEDGAAAALAKLRPAARPFGDEERTNDADLPDTADAASDDLTAPNRPDADATRPAPRPEAVAEAQSSAVATDEALPSVLGDRDDPRSGLRPSPRPADRIKTLLEQAELQELQDQKISDLVQASLNPRARPEGLRPEPTQPALAPGQDAAGVAATLASLAREVPQPERISPYAISRSPVPKTRPRNLKKTVRRAEPEAKNVRVASASAVVRPSGPTSGSVAARATTKNVLPLGNVNLIGVYGSSSNRRALVRLPSGKFVKVKIGDRVDGGRVRAISASSLDYVKSGRTVRLSMPK</sequence>
<feature type="compositionally biased region" description="Low complexity" evidence="1">
    <location>
        <begin position="495"/>
        <end position="534"/>
    </location>
</feature>
<dbReference type="Proteomes" id="UP000318590">
    <property type="component" value="Unassembled WGS sequence"/>
</dbReference>
<dbReference type="RefSeq" id="WP_142834547.1">
    <property type="nucleotide sequence ID" value="NZ_VFSV01000012.1"/>
</dbReference>
<feature type="region of interest" description="Disordered" evidence="1">
    <location>
        <begin position="636"/>
        <end position="683"/>
    </location>
</feature>
<feature type="region of interest" description="Disordered" evidence="1">
    <location>
        <begin position="184"/>
        <end position="229"/>
    </location>
</feature>
<feature type="region of interest" description="Disordered" evidence="1">
    <location>
        <begin position="578"/>
        <end position="613"/>
    </location>
</feature>
<proteinExistence type="predicted"/>
<comment type="caution">
    <text evidence="2">The sequence shown here is derived from an EMBL/GenBank/DDBJ whole genome shotgun (WGS) entry which is preliminary data.</text>
</comment>
<protein>
    <submittedName>
        <fullName evidence="2">Uncharacterized protein</fullName>
    </submittedName>
</protein>
<accession>A0A547Q344</accession>
<feature type="compositionally biased region" description="Low complexity" evidence="1">
    <location>
        <begin position="469"/>
        <end position="482"/>
    </location>
</feature>
<gene>
    <name evidence="2" type="ORF">FEV53_09315</name>
</gene>
<feature type="compositionally biased region" description="Basic residues" evidence="1">
    <location>
        <begin position="645"/>
        <end position="654"/>
    </location>
</feature>
<dbReference type="InterPro" id="IPR043129">
    <property type="entry name" value="ATPase_NBD"/>
</dbReference>
<feature type="compositionally biased region" description="Low complexity" evidence="1">
    <location>
        <begin position="437"/>
        <end position="457"/>
    </location>
</feature>
<dbReference type="PROSITE" id="PS01145">
    <property type="entry name" value="RIBOSOMAL_L34E"/>
    <property type="match status" value="1"/>
</dbReference>
<feature type="compositionally biased region" description="Low complexity" evidence="1">
    <location>
        <begin position="664"/>
        <end position="674"/>
    </location>
</feature>
<dbReference type="AlphaFoldDB" id="A0A547Q344"/>
<feature type="region of interest" description="Disordered" evidence="1">
    <location>
        <begin position="399"/>
        <end position="563"/>
    </location>
</feature>
<dbReference type="OrthoDB" id="7870459at2"/>
<feature type="compositionally biased region" description="Basic and acidic residues" evidence="1">
    <location>
        <begin position="425"/>
        <end position="436"/>
    </location>
</feature>
<feature type="compositionally biased region" description="Pro residues" evidence="1">
    <location>
        <begin position="192"/>
        <end position="202"/>
    </location>
</feature>
<dbReference type="EMBL" id="VFSV01000012">
    <property type="protein sequence ID" value="TRD20814.1"/>
    <property type="molecule type" value="Genomic_DNA"/>
</dbReference>
<keyword evidence="3" id="KW-1185">Reference proteome</keyword>
<reference evidence="2 3" key="1">
    <citation type="submission" date="2019-06" db="EMBL/GenBank/DDBJ databases">
        <title>Paenimaribius caenipelagi gen. nov., sp. nov., isolated from a tidal flat.</title>
        <authorList>
            <person name="Yoon J.-H."/>
        </authorList>
    </citation>
    <scope>NUCLEOTIDE SEQUENCE [LARGE SCALE GENOMIC DNA]</scope>
    <source>
        <strain evidence="2 3">JBTF-M29</strain>
    </source>
</reference>
<feature type="region of interest" description="Disordered" evidence="1">
    <location>
        <begin position="282"/>
        <end position="321"/>
    </location>
</feature>